<accession>A0A418N9S1</accession>
<organism evidence="1 2">
    <name type="scientific">Flagellimonas aequoris</name>
    <dbReference type="NCBI Taxonomy" id="2306997"/>
    <lineage>
        <taxon>Bacteria</taxon>
        <taxon>Pseudomonadati</taxon>
        <taxon>Bacteroidota</taxon>
        <taxon>Flavobacteriia</taxon>
        <taxon>Flavobacteriales</taxon>
        <taxon>Flavobacteriaceae</taxon>
        <taxon>Flagellimonas</taxon>
    </lineage>
</organism>
<dbReference type="AlphaFoldDB" id="A0A418N9S1"/>
<evidence type="ECO:0000313" key="1">
    <source>
        <dbReference type="EMBL" id="RIV72623.1"/>
    </source>
</evidence>
<name>A0A418N9S1_9FLAO</name>
<reference evidence="1 2" key="1">
    <citation type="submission" date="2018-08" db="EMBL/GenBank/DDBJ databases">
        <title>Proposal of Muricauda 72 sp.nov. and Muricauda NH166 sp.nov., isolated from seawater.</title>
        <authorList>
            <person name="Cheng H."/>
            <person name="Wu Y.-H."/>
            <person name="Guo L.-L."/>
            <person name="Xu X.-W."/>
        </authorList>
    </citation>
    <scope>NUCLEOTIDE SEQUENCE [LARGE SCALE GENOMIC DNA]</scope>
    <source>
        <strain evidence="1 2">NH166</strain>
    </source>
</reference>
<comment type="caution">
    <text evidence="1">The sequence shown here is derived from an EMBL/GenBank/DDBJ whole genome shotgun (WGS) entry which is preliminary data.</text>
</comment>
<dbReference type="EMBL" id="QXFJ01000011">
    <property type="protein sequence ID" value="RIV72623.1"/>
    <property type="molecule type" value="Genomic_DNA"/>
</dbReference>
<proteinExistence type="predicted"/>
<evidence type="ECO:0000313" key="2">
    <source>
        <dbReference type="Proteomes" id="UP000284189"/>
    </source>
</evidence>
<sequence>MEAIRQFDLIAHQFIQVNLGVSLYNCHLMYNSRTNGKTMKIIEALKEKNRLIRKTLELQNRIGAYNCIIEGNPRAYNPKKEMIELNKTVEELIELKTKITLANQSIQEKIYRLSELKTKIGFLKTIPTTEGRAPSGKGYYSQGETVVWESSIKANERDNLVLELESEIDIIQKDLDHHNFTTSI</sequence>
<gene>
    <name evidence="1" type="ORF">D2U88_05145</name>
</gene>
<dbReference type="Gene3D" id="6.10.320.10">
    <property type="match status" value="1"/>
</dbReference>
<protein>
    <submittedName>
        <fullName evidence="1">Uncharacterized protein</fullName>
    </submittedName>
</protein>
<dbReference type="Proteomes" id="UP000284189">
    <property type="component" value="Unassembled WGS sequence"/>
</dbReference>